<feature type="non-terminal residue" evidence="12">
    <location>
        <position position="1"/>
    </location>
</feature>
<dbReference type="PANTHER" id="PTHR37984">
    <property type="entry name" value="PROTEIN CBG26694"/>
    <property type="match status" value="1"/>
</dbReference>
<keyword evidence="13" id="KW-1185">Reference proteome</keyword>
<dbReference type="AlphaFoldDB" id="A0ABD0YS28"/>
<evidence type="ECO:0000256" key="6">
    <source>
        <dbReference type="ARBA" id="ARBA00022759"/>
    </source>
</evidence>
<accession>A0ABD0YS28</accession>
<dbReference type="GO" id="GO:0042575">
    <property type="term" value="C:DNA polymerase complex"/>
    <property type="evidence" value="ECO:0007669"/>
    <property type="project" value="UniProtKB-ARBA"/>
</dbReference>
<dbReference type="Gene3D" id="2.40.70.10">
    <property type="entry name" value="Acid Proteases"/>
    <property type="match status" value="1"/>
</dbReference>
<name>A0ABD0YS28_9HEMI</name>
<sequence>RARQTSGHPEHITLNIGENISELPYIKLKFDKHEIKALIDTGSTQSFINPTVARRHFSNKIFRDPFIISTAHGTTKELYSCMVPTPEIFSVKTPKELKFHLFKFHRFFDILIGCDILRQLESTINVKDGILQLPNTHIKIFMQNTYKYNMNIEVKAHTTKQVEIKVKNSRFGEAILPRQDLGNNIYIPESLIKVRDWRTNVNIINDSPTNLDIKFHGPFEAIPKRNFYVSANPPSTLNNYEPHIDPDLMTHLTANLNEEESCGLNKLLNSYSDVIHADDSPLSFSNTIKHHIRLTDDSPVYTKQYRYPHALEPEIHKQVDDLLNNDIIQPSNSPWSSPIWIVPKKLGINGQPEWRLVIDFRKLNEKTIDDRYPIPNIADILDKLGRSQYFTTLDLHSGFYQIEMNPTDAPKTAFTVNRGHYEFKRMPFGLKNAPATFQRVMDNVLNGLIGKNCLVYLDDVLIYSTSLHEHLTDIKQVLDRLRQHNLKLKLTKCKFLQKETDYLGHVITRDGVRPNPDKIKSIMNYPIPKTTKQLKGFLGLLGYYRRFIDRFADITKPLTRRLKKNAKINPTDHDYIDCINKCKTLLTNDPILKYPDFQKPFKLTTDASDYAIAAVLSQSYNNIDHPVAYASRTLNDHETNYSTIEKELLAIVYGTQYFRPYLYGRKFIIETDHRPLTWLFNIRDTNPRLARWRLRLEQYDYDIRYKPGKTNVVADALSRPPKFNVNVNSVSDPDDRPFILKYMDQFNDDIEKEGLPTDERSDIAERGSESESSDADTQHSSPEDPICAIPCVDRPLNVAKNQVEFMIVPSNPRPVETKHLFEHTKIRMHVQLSKSQLEKDFVQFIKNYTVPKQTYFCFIPDDRIHKILSLITQKKFTNDVRLKRSNGILTDIENTDLQNEKIYNYHVGKTNHRGTTETMSKLSKVYYWPNMEKTIQNYINQCTTCQTVKYDRKPLKIKFNITPTPTHPFEIVHMDVFTFQKNKFLTLIDTFSKFALTYHLKSVQAIEIANKIIKFLSNYPTPRLIVTDNGPEFDNNVVRDLLATRKIDLHFSSPHHPASNGPVERFHSTLIDHLNILNVKLGTKTDALPQKIHLAALAYNNSTHSATGHTPLDILYPNSTFRDAEFNQTYMTHYLDDQRKKHQVLHEMINKSLMTHKTRTIEKLNTLREEPPCVPEVAYAKVHSRAKDTPKYKRIQINENNPSTSAVTIHPDAHKPGRKFMKVHLENIKRPHV</sequence>
<dbReference type="CDD" id="cd01647">
    <property type="entry name" value="RT_LTR"/>
    <property type="match status" value="1"/>
</dbReference>
<evidence type="ECO:0000256" key="1">
    <source>
        <dbReference type="ARBA" id="ARBA00012493"/>
    </source>
</evidence>
<evidence type="ECO:0000256" key="4">
    <source>
        <dbReference type="ARBA" id="ARBA00022695"/>
    </source>
</evidence>
<dbReference type="EC" id="2.7.7.49" evidence="1"/>
<dbReference type="PANTHER" id="PTHR37984:SF5">
    <property type="entry name" value="PROTEIN NYNRIN-LIKE"/>
    <property type="match status" value="1"/>
</dbReference>
<dbReference type="GO" id="GO:0003964">
    <property type="term" value="F:RNA-directed DNA polymerase activity"/>
    <property type="evidence" value="ECO:0007669"/>
    <property type="project" value="UniProtKB-KW"/>
</dbReference>
<proteinExistence type="predicted"/>
<protein>
    <recommendedName>
        <fullName evidence="1">RNA-directed DNA polymerase</fullName>
        <ecNumber evidence="1">2.7.7.49</ecNumber>
    </recommendedName>
</protein>
<keyword evidence="4" id="KW-0548">Nucleotidyltransferase</keyword>
<dbReference type="Gene3D" id="3.30.70.270">
    <property type="match status" value="2"/>
</dbReference>
<feature type="compositionally biased region" description="Basic and acidic residues" evidence="9">
    <location>
        <begin position="752"/>
        <end position="769"/>
    </location>
</feature>
<dbReference type="PROSITE" id="PS50878">
    <property type="entry name" value="RT_POL"/>
    <property type="match status" value="1"/>
</dbReference>
<dbReference type="Pfam" id="PF17921">
    <property type="entry name" value="Integrase_H2C2"/>
    <property type="match status" value="1"/>
</dbReference>
<comment type="caution">
    <text evidence="12">The sequence shown here is derived from an EMBL/GenBank/DDBJ whole genome shotgun (WGS) entry which is preliminary data.</text>
</comment>
<dbReference type="Gene3D" id="3.10.10.10">
    <property type="entry name" value="HIV Type 1 Reverse Transcriptase, subunit A, domain 1"/>
    <property type="match status" value="1"/>
</dbReference>
<dbReference type="FunFam" id="3.10.10.10:FF:000007">
    <property type="entry name" value="Retrovirus-related Pol polyprotein from transposon 17.6-like Protein"/>
    <property type="match status" value="1"/>
</dbReference>
<dbReference type="InterPro" id="IPR036397">
    <property type="entry name" value="RNaseH_sf"/>
</dbReference>
<evidence type="ECO:0000256" key="8">
    <source>
        <dbReference type="ARBA" id="ARBA00022918"/>
    </source>
</evidence>
<dbReference type="InterPro" id="IPR050951">
    <property type="entry name" value="Retrovirus_Pol_polyprotein"/>
</dbReference>
<dbReference type="EMBL" id="JBFDAA010000011">
    <property type="protein sequence ID" value="KAL1124003.1"/>
    <property type="molecule type" value="Genomic_DNA"/>
</dbReference>
<feature type="region of interest" description="Disordered" evidence="9">
    <location>
        <begin position="751"/>
        <end position="786"/>
    </location>
</feature>
<dbReference type="Pfam" id="PF00665">
    <property type="entry name" value="rve"/>
    <property type="match status" value="1"/>
</dbReference>
<dbReference type="InterPro" id="IPR043128">
    <property type="entry name" value="Rev_trsase/Diguanyl_cyclase"/>
</dbReference>
<dbReference type="SUPFAM" id="SSF53098">
    <property type="entry name" value="Ribonuclease H-like"/>
    <property type="match status" value="1"/>
</dbReference>
<dbReference type="CDD" id="cd00303">
    <property type="entry name" value="retropepsin_like"/>
    <property type="match status" value="1"/>
</dbReference>
<dbReference type="FunFam" id="3.30.70.270:FF:000020">
    <property type="entry name" value="Transposon Tf2-6 polyprotein-like Protein"/>
    <property type="match status" value="1"/>
</dbReference>
<dbReference type="Gene3D" id="3.30.420.10">
    <property type="entry name" value="Ribonuclease H-like superfamily/Ribonuclease H"/>
    <property type="match status" value="1"/>
</dbReference>
<evidence type="ECO:0000256" key="2">
    <source>
        <dbReference type="ARBA" id="ARBA00022670"/>
    </source>
</evidence>
<dbReference type="PROSITE" id="PS50994">
    <property type="entry name" value="INTEGRASE"/>
    <property type="match status" value="1"/>
</dbReference>
<evidence type="ECO:0000313" key="13">
    <source>
        <dbReference type="Proteomes" id="UP001558652"/>
    </source>
</evidence>
<keyword evidence="6" id="KW-0255">Endonuclease</keyword>
<dbReference type="GO" id="GO:0004519">
    <property type="term" value="F:endonuclease activity"/>
    <property type="evidence" value="ECO:0007669"/>
    <property type="project" value="UniProtKB-KW"/>
</dbReference>
<keyword evidence="5" id="KW-0540">Nuclease</keyword>
<evidence type="ECO:0000259" key="11">
    <source>
        <dbReference type="PROSITE" id="PS50994"/>
    </source>
</evidence>
<reference evidence="12 13" key="1">
    <citation type="submission" date="2024-07" db="EMBL/GenBank/DDBJ databases">
        <title>Chromosome-level genome assembly of the water stick insect Ranatra chinensis (Heteroptera: Nepidae).</title>
        <authorList>
            <person name="Liu X."/>
        </authorList>
    </citation>
    <scope>NUCLEOTIDE SEQUENCE [LARGE SCALE GENOMIC DNA]</scope>
    <source>
        <strain evidence="12">Cailab_2021Rc</strain>
        <tissue evidence="12">Muscle</tissue>
    </source>
</reference>
<dbReference type="GO" id="GO:0008233">
    <property type="term" value="F:peptidase activity"/>
    <property type="evidence" value="ECO:0007669"/>
    <property type="project" value="UniProtKB-KW"/>
</dbReference>
<dbReference type="CDD" id="cd09274">
    <property type="entry name" value="RNase_HI_RT_Ty3"/>
    <property type="match status" value="1"/>
</dbReference>
<dbReference type="GO" id="GO:0006508">
    <property type="term" value="P:proteolysis"/>
    <property type="evidence" value="ECO:0007669"/>
    <property type="project" value="UniProtKB-KW"/>
</dbReference>
<gene>
    <name evidence="12" type="ORF">AAG570_001773</name>
</gene>
<dbReference type="Gene3D" id="1.10.340.70">
    <property type="match status" value="1"/>
</dbReference>
<keyword evidence="8" id="KW-0695">RNA-directed DNA polymerase</keyword>
<evidence type="ECO:0000313" key="12">
    <source>
        <dbReference type="EMBL" id="KAL1124003.1"/>
    </source>
</evidence>
<dbReference type="SUPFAM" id="SSF56672">
    <property type="entry name" value="DNA/RNA polymerases"/>
    <property type="match status" value="1"/>
</dbReference>
<dbReference type="Pfam" id="PF17917">
    <property type="entry name" value="RT_RNaseH"/>
    <property type="match status" value="1"/>
</dbReference>
<organism evidence="12 13">
    <name type="scientific">Ranatra chinensis</name>
    <dbReference type="NCBI Taxonomy" id="642074"/>
    <lineage>
        <taxon>Eukaryota</taxon>
        <taxon>Metazoa</taxon>
        <taxon>Ecdysozoa</taxon>
        <taxon>Arthropoda</taxon>
        <taxon>Hexapoda</taxon>
        <taxon>Insecta</taxon>
        <taxon>Pterygota</taxon>
        <taxon>Neoptera</taxon>
        <taxon>Paraneoptera</taxon>
        <taxon>Hemiptera</taxon>
        <taxon>Heteroptera</taxon>
        <taxon>Panheteroptera</taxon>
        <taxon>Nepomorpha</taxon>
        <taxon>Nepidae</taxon>
        <taxon>Ranatrinae</taxon>
        <taxon>Ranatra</taxon>
    </lineage>
</organism>
<dbReference type="SUPFAM" id="SSF50630">
    <property type="entry name" value="Acid proteases"/>
    <property type="match status" value="1"/>
</dbReference>
<dbReference type="InterPro" id="IPR001584">
    <property type="entry name" value="Integrase_cat-core"/>
</dbReference>
<keyword evidence="7" id="KW-0378">Hydrolase</keyword>
<evidence type="ECO:0000256" key="7">
    <source>
        <dbReference type="ARBA" id="ARBA00022801"/>
    </source>
</evidence>
<dbReference type="InterPro" id="IPR041588">
    <property type="entry name" value="Integrase_H2C2"/>
</dbReference>
<keyword evidence="2" id="KW-0645">Protease</keyword>
<dbReference type="InterPro" id="IPR021109">
    <property type="entry name" value="Peptidase_aspartic_dom_sf"/>
</dbReference>
<dbReference type="InterPro" id="IPR043502">
    <property type="entry name" value="DNA/RNA_pol_sf"/>
</dbReference>
<evidence type="ECO:0000256" key="5">
    <source>
        <dbReference type="ARBA" id="ARBA00022722"/>
    </source>
</evidence>
<evidence type="ECO:0000256" key="3">
    <source>
        <dbReference type="ARBA" id="ARBA00022679"/>
    </source>
</evidence>
<dbReference type="FunFam" id="3.10.20.370:FF:000001">
    <property type="entry name" value="Retrovirus-related Pol polyprotein from transposon 17.6-like protein"/>
    <property type="match status" value="1"/>
</dbReference>
<dbReference type="InterPro" id="IPR041373">
    <property type="entry name" value="RT_RNaseH"/>
</dbReference>
<dbReference type="Pfam" id="PF00078">
    <property type="entry name" value="RVT_1"/>
    <property type="match status" value="1"/>
</dbReference>
<feature type="domain" description="Integrase catalytic" evidence="11">
    <location>
        <begin position="964"/>
        <end position="1119"/>
    </location>
</feature>
<dbReference type="Proteomes" id="UP001558652">
    <property type="component" value="Unassembled WGS sequence"/>
</dbReference>
<dbReference type="InterPro" id="IPR000477">
    <property type="entry name" value="RT_dom"/>
</dbReference>
<evidence type="ECO:0000256" key="9">
    <source>
        <dbReference type="SAM" id="MobiDB-lite"/>
    </source>
</evidence>
<dbReference type="InterPro" id="IPR012337">
    <property type="entry name" value="RNaseH-like_sf"/>
</dbReference>
<feature type="domain" description="Reverse transcriptase" evidence="10">
    <location>
        <begin position="323"/>
        <end position="507"/>
    </location>
</feature>
<evidence type="ECO:0000259" key="10">
    <source>
        <dbReference type="PROSITE" id="PS50878"/>
    </source>
</evidence>
<keyword evidence="3" id="KW-0808">Transferase</keyword>